<reference evidence="5" key="1">
    <citation type="submission" date="2023-07" db="EMBL/GenBank/DDBJ databases">
        <authorList>
            <consortium name="AG Swart"/>
            <person name="Singh M."/>
            <person name="Singh A."/>
            <person name="Seah K."/>
            <person name="Emmerich C."/>
        </authorList>
    </citation>
    <scope>NUCLEOTIDE SEQUENCE</scope>
    <source>
        <strain evidence="5">DP1</strain>
    </source>
</reference>
<keyword evidence="1" id="KW-0433">Leucine-rich repeat</keyword>
<dbReference type="EMBL" id="CAMPGE010026606">
    <property type="protein sequence ID" value="CAI2384285.1"/>
    <property type="molecule type" value="Genomic_DNA"/>
</dbReference>
<feature type="region of interest" description="Disordered" evidence="4">
    <location>
        <begin position="644"/>
        <end position="713"/>
    </location>
</feature>
<feature type="compositionally biased region" description="Basic and acidic residues" evidence="4">
    <location>
        <begin position="677"/>
        <end position="711"/>
    </location>
</feature>
<name>A0AAD1Y3U5_EUPCR</name>
<evidence type="ECO:0000313" key="5">
    <source>
        <dbReference type="EMBL" id="CAI2384285.1"/>
    </source>
</evidence>
<protein>
    <submittedName>
        <fullName evidence="5">Uncharacterized protein</fullName>
    </submittedName>
</protein>
<keyword evidence="6" id="KW-1185">Reference proteome</keyword>
<dbReference type="PRINTS" id="PR00019">
    <property type="entry name" value="LEURICHRPT"/>
</dbReference>
<dbReference type="SMART" id="SM00369">
    <property type="entry name" value="LRR_TYP"/>
    <property type="match status" value="14"/>
</dbReference>
<dbReference type="GO" id="GO:0005737">
    <property type="term" value="C:cytoplasm"/>
    <property type="evidence" value="ECO:0007669"/>
    <property type="project" value="TreeGrafter"/>
</dbReference>
<dbReference type="PROSITE" id="PS51450">
    <property type="entry name" value="LRR"/>
    <property type="match status" value="7"/>
</dbReference>
<evidence type="ECO:0000256" key="4">
    <source>
        <dbReference type="SAM" id="MobiDB-lite"/>
    </source>
</evidence>
<evidence type="ECO:0000313" key="6">
    <source>
        <dbReference type="Proteomes" id="UP001295684"/>
    </source>
</evidence>
<dbReference type="PANTHER" id="PTHR48051">
    <property type="match status" value="1"/>
</dbReference>
<dbReference type="InterPro" id="IPR032675">
    <property type="entry name" value="LRR_dom_sf"/>
</dbReference>
<dbReference type="Gene3D" id="3.80.10.10">
    <property type="entry name" value="Ribonuclease Inhibitor"/>
    <property type="match status" value="3"/>
</dbReference>
<dbReference type="SUPFAM" id="SSF52058">
    <property type="entry name" value="L domain-like"/>
    <property type="match status" value="2"/>
</dbReference>
<evidence type="ECO:0000256" key="2">
    <source>
        <dbReference type="ARBA" id="ARBA00022737"/>
    </source>
</evidence>
<dbReference type="SMART" id="SM00364">
    <property type="entry name" value="LRR_BAC"/>
    <property type="match status" value="9"/>
</dbReference>
<dbReference type="InterPro" id="IPR050216">
    <property type="entry name" value="LRR_domain-containing"/>
</dbReference>
<feature type="coiled-coil region" evidence="3">
    <location>
        <begin position="773"/>
        <end position="825"/>
    </location>
</feature>
<evidence type="ECO:0000256" key="3">
    <source>
        <dbReference type="SAM" id="Coils"/>
    </source>
</evidence>
<comment type="caution">
    <text evidence="5">The sequence shown here is derived from an EMBL/GenBank/DDBJ whole genome shotgun (WGS) entry which is preliminary data.</text>
</comment>
<dbReference type="Pfam" id="PF13855">
    <property type="entry name" value="LRR_8"/>
    <property type="match status" value="3"/>
</dbReference>
<keyword evidence="2" id="KW-0677">Repeat</keyword>
<dbReference type="PANTHER" id="PTHR48051:SF1">
    <property type="entry name" value="RAS SUPPRESSOR PROTEIN 1"/>
    <property type="match status" value="1"/>
</dbReference>
<dbReference type="SMART" id="SM00365">
    <property type="entry name" value="LRR_SD22"/>
    <property type="match status" value="8"/>
</dbReference>
<gene>
    <name evidence="5" type="ORF">ECRASSUSDP1_LOCUS25810</name>
</gene>
<sequence length="828" mass="94304">MKGKLNKGFGKQKEGFDAFGNTTGGANIEAALKRAKTTGSLNLQGRGLSVFPEDICKFSDLRLLDNWWESYELTKLDMANNSIASIPSELSTQEQLFYLNFNSNLLEEVPGEIFSLVLKFFDASHNKLKILPDMIGSCNSLVELHLAGNQISELPFTFGGLENLEVLDLKRNDIEYLPKSLSGCVKLKKLDLSENSLTKIPETIGFCEMLTDVNFSKNHIENIELYSLERLSNLVLLDLHQNKLTYFESVPKSTKLDTIILGFNFIEEIANLHNAPNLTVLDLHNNKMEELPETILDMDMLKTLNISNNNMNNLPPRLALLDNLVRIQIEGNPLKSIKSSMRMAKAPDLKNYLRLRLDVKEEEKLERKKAQDRQLPGASSRADPWEIYLREYFHNNQLILQRKSVLSISPILWDYDELTLLDLSHNEITSIPEEIHHLSNLLSLRLSHNKLTSLPESLSQMAGLKELEIGDNPSLGGFFTDKSIIRLESLSYLNLSNTGLTAIPLTLKKLPNLATLHLSHNNITDIKELCREEFTGLKVLDLSLNKVTEIPKAFAYFLIELNFLNVVNNELKRLPHNLGFHKTLKTVQLDGNPLKSIRRAIIDGGSARLLQYLADKYTEEEDGQIEEWAIRKKGAKKGAMKKAAQEEEKYQKDSQASIYERQTQEPKVAGLKKKSHHIFEQSDHIGDKAKDARKGDHEEIHGFKDPNKMYADRYGASQPKEDFFWGSHQREVDHQYQSSHPSAHPPAPIPEVPKASHDPFPEEAVSTESQRTKKDMIEELKILDDQIRQLIDDIDNNFSLSKRDIQERRRELHKVQAQRNKLNNDIAS</sequence>
<proteinExistence type="predicted"/>
<dbReference type="AlphaFoldDB" id="A0AAD1Y3U5"/>
<dbReference type="InterPro" id="IPR003591">
    <property type="entry name" value="Leu-rich_rpt_typical-subtyp"/>
</dbReference>
<dbReference type="Proteomes" id="UP001295684">
    <property type="component" value="Unassembled WGS sequence"/>
</dbReference>
<dbReference type="InterPro" id="IPR001611">
    <property type="entry name" value="Leu-rich_rpt"/>
</dbReference>
<accession>A0AAD1Y3U5</accession>
<keyword evidence="3" id="KW-0175">Coiled coil</keyword>
<feature type="region of interest" description="Disordered" evidence="4">
    <location>
        <begin position="731"/>
        <end position="772"/>
    </location>
</feature>
<evidence type="ECO:0000256" key="1">
    <source>
        <dbReference type="ARBA" id="ARBA00022614"/>
    </source>
</evidence>
<organism evidence="5 6">
    <name type="scientific">Euplotes crassus</name>
    <dbReference type="NCBI Taxonomy" id="5936"/>
    <lineage>
        <taxon>Eukaryota</taxon>
        <taxon>Sar</taxon>
        <taxon>Alveolata</taxon>
        <taxon>Ciliophora</taxon>
        <taxon>Intramacronucleata</taxon>
        <taxon>Spirotrichea</taxon>
        <taxon>Hypotrichia</taxon>
        <taxon>Euplotida</taxon>
        <taxon>Euplotidae</taxon>
        <taxon>Moneuplotes</taxon>
    </lineage>
</organism>